<comment type="caution">
    <text evidence="2">The sequence shown here is derived from an EMBL/GenBank/DDBJ whole genome shotgun (WGS) entry which is preliminary data.</text>
</comment>
<evidence type="ECO:0000259" key="1">
    <source>
        <dbReference type="Pfam" id="PF13966"/>
    </source>
</evidence>
<dbReference type="PANTHER" id="PTHR36617:SF5">
    <property type="entry name" value="OS05G0421675 PROTEIN"/>
    <property type="match status" value="1"/>
</dbReference>
<reference evidence="2" key="1">
    <citation type="journal article" date="2023" name="Plant J.">
        <title>Genome sequences and population genomics provide insights into the demographic history, inbreeding, and mutation load of two 'living fossil' tree species of Dipteronia.</title>
        <authorList>
            <person name="Feng Y."/>
            <person name="Comes H.P."/>
            <person name="Chen J."/>
            <person name="Zhu S."/>
            <person name="Lu R."/>
            <person name="Zhang X."/>
            <person name="Li P."/>
            <person name="Qiu J."/>
            <person name="Olsen K.M."/>
            <person name="Qiu Y."/>
        </authorList>
    </citation>
    <scope>NUCLEOTIDE SEQUENCE</scope>
    <source>
        <strain evidence="2">KIB01</strain>
    </source>
</reference>
<proteinExistence type="predicted"/>
<dbReference type="Proteomes" id="UP001280121">
    <property type="component" value="Unassembled WGS sequence"/>
</dbReference>
<evidence type="ECO:0000313" key="2">
    <source>
        <dbReference type="EMBL" id="KAK2654624.1"/>
    </source>
</evidence>
<organism evidence="2 3">
    <name type="scientific">Dipteronia dyeriana</name>
    <dbReference type="NCBI Taxonomy" id="168575"/>
    <lineage>
        <taxon>Eukaryota</taxon>
        <taxon>Viridiplantae</taxon>
        <taxon>Streptophyta</taxon>
        <taxon>Embryophyta</taxon>
        <taxon>Tracheophyta</taxon>
        <taxon>Spermatophyta</taxon>
        <taxon>Magnoliopsida</taxon>
        <taxon>eudicotyledons</taxon>
        <taxon>Gunneridae</taxon>
        <taxon>Pentapetalae</taxon>
        <taxon>rosids</taxon>
        <taxon>malvids</taxon>
        <taxon>Sapindales</taxon>
        <taxon>Sapindaceae</taxon>
        <taxon>Hippocastanoideae</taxon>
        <taxon>Acereae</taxon>
        <taxon>Dipteronia</taxon>
    </lineage>
</organism>
<dbReference type="PANTHER" id="PTHR36617">
    <property type="entry name" value="PROTEIN, PUTATIVE-RELATED"/>
    <property type="match status" value="1"/>
</dbReference>
<accession>A0AAE0CKM9</accession>
<dbReference type="AlphaFoldDB" id="A0AAE0CKM9"/>
<feature type="domain" description="Reverse transcriptase zinc-binding" evidence="1">
    <location>
        <begin position="157"/>
        <end position="222"/>
    </location>
</feature>
<gene>
    <name evidence="2" type="ORF">Ddye_014480</name>
</gene>
<dbReference type="EMBL" id="JANJYI010000004">
    <property type="protein sequence ID" value="KAK2654624.1"/>
    <property type="molecule type" value="Genomic_DNA"/>
</dbReference>
<sequence length="262" mass="30307">MRINGLVWDCPVSNSCSVFVKSINRLFEESHRSYKLIQDGFQLVVGSGENVRFWHDVKWNFIPLKIVFPRIYALAINKDGMVRDFGRFEDSKWKWEVSMRRELFDWEIDQWNCFLVSLESINIWENFQDAVAWSYNPNGMSSFKSFKRHLENNGGANDHFDCPFLWKGICPPKVEIFLWQLLKGKVLVRGVLNRFGMSKIACLDCPLCGRELKSINHLFLQCGGCGRCVRRPWDGGELGLAVISQFLDGWKGGLVSVRKTLV</sequence>
<protein>
    <recommendedName>
        <fullName evidence="1">Reverse transcriptase zinc-binding domain-containing protein</fullName>
    </recommendedName>
</protein>
<evidence type="ECO:0000313" key="3">
    <source>
        <dbReference type="Proteomes" id="UP001280121"/>
    </source>
</evidence>
<dbReference type="Pfam" id="PF13966">
    <property type="entry name" value="zf-RVT"/>
    <property type="match status" value="1"/>
</dbReference>
<name>A0AAE0CKM9_9ROSI</name>
<dbReference type="InterPro" id="IPR026960">
    <property type="entry name" value="RVT-Znf"/>
</dbReference>
<keyword evidence="3" id="KW-1185">Reference proteome</keyword>